<evidence type="ECO:0000256" key="1">
    <source>
        <dbReference type="SAM" id="Phobius"/>
    </source>
</evidence>
<feature type="transmembrane region" description="Helical" evidence="1">
    <location>
        <begin position="69"/>
        <end position="90"/>
    </location>
</feature>
<protein>
    <submittedName>
        <fullName evidence="2">Uncharacterized protein</fullName>
    </submittedName>
</protein>
<organism evidence="2">
    <name type="scientific">Cryptomonas curvata</name>
    <dbReference type="NCBI Taxonomy" id="233186"/>
    <lineage>
        <taxon>Eukaryota</taxon>
        <taxon>Cryptophyceae</taxon>
        <taxon>Cryptomonadales</taxon>
        <taxon>Cryptomonadaceae</taxon>
        <taxon>Cryptomonas</taxon>
    </lineage>
</organism>
<keyword evidence="1" id="KW-1133">Transmembrane helix</keyword>
<keyword evidence="1" id="KW-0812">Transmembrane</keyword>
<gene>
    <name evidence="2" type="ORF">CCUR1050_LOCUS24808</name>
</gene>
<evidence type="ECO:0000313" key="2">
    <source>
        <dbReference type="EMBL" id="CAD8647129.1"/>
    </source>
</evidence>
<reference evidence="2" key="1">
    <citation type="submission" date="2021-01" db="EMBL/GenBank/DDBJ databases">
        <authorList>
            <person name="Corre E."/>
            <person name="Pelletier E."/>
            <person name="Niang G."/>
            <person name="Scheremetjew M."/>
            <person name="Finn R."/>
            <person name="Kale V."/>
            <person name="Holt S."/>
            <person name="Cochrane G."/>
            <person name="Meng A."/>
            <person name="Brown T."/>
            <person name="Cohen L."/>
        </authorList>
    </citation>
    <scope>NUCLEOTIDE SEQUENCE</scope>
    <source>
        <strain evidence="2">CCAP979/52</strain>
    </source>
</reference>
<name>A0A7S0MP06_9CRYP</name>
<proteinExistence type="predicted"/>
<feature type="transmembrane region" description="Helical" evidence="1">
    <location>
        <begin position="96"/>
        <end position="114"/>
    </location>
</feature>
<dbReference type="EMBL" id="HBEZ01045039">
    <property type="protein sequence ID" value="CAD8647129.1"/>
    <property type="molecule type" value="Transcribed_RNA"/>
</dbReference>
<accession>A0A7S0MP06</accession>
<sequence length="158" mass="17680">MIASGFLIFVIGIYLISGVLLAEENLLMLGGAFTMFSLFIVLLLSCAEFGFALYAFTDIRKAEPLGIRYYYMFKLVSLGFSLFVFILTTTWTTPEIFNLLISVLFSLYCIWCIWSLHEALMLGGEAAAKAGFTVEEAGENSPLFNSESKQEKTESHYV</sequence>
<feature type="transmembrane region" description="Helical" evidence="1">
    <location>
        <begin position="32"/>
        <end position="57"/>
    </location>
</feature>
<dbReference type="AlphaFoldDB" id="A0A7S0MP06"/>
<keyword evidence="1" id="KW-0472">Membrane</keyword>